<keyword evidence="2" id="KW-1185">Reference proteome</keyword>
<accession>A0ACA9KPT2</accession>
<evidence type="ECO:0000313" key="1">
    <source>
        <dbReference type="EMBL" id="CAG8484543.1"/>
    </source>
</evidence>
<protein>
    <submittedName>
        <fullName evidence="1">13832_t:CDS:1</fullName>
    </submittedName>
</protein>
<evidence type="ECO:0000313" key="2">
    <source>
        <dbReference type="Proteomes" id="UP000789920"/>
    </source>
</evidence>
<proteinExistence type="predicted"/>
<comment type="caution">
    <text evidence="1">The sequence shown here is derived from an EMBL/GenBank/DDBJ whole genome shotgun (WGS) entry which is preliminary data.</text>
</comment>
<organism evidence="1 2">
    <name type="scientific">Racocetra persica</name>
    <dbReference type="NCBI Taxonomy" id="160502"/>
    <lineage>
        <taxon>Eukaryota</taxon>
        <taxon>Fungi</taxon>
        <taxon>Fungi incertae sedis</taxon>
        <taxon>Mucoromycota</taxon>
        <taxon>Glomeromycotina</taxon>
        <taxon>Glomeromycetes</taxon>
        <taxon>Diversisporales</taxon>
        <taxon>Gigasporaceae</taxon>
        <taxon>Racocetra</taxon>
    </lineage>
</organism>
<feature type="non-terminal residue" evidence="1">
    <location>
        <position position="1"/>
    </location>
</feature>
<dbReference type="EMBL" id="CAJVQC010000961">
    <property type="protein sequence ID" value="CAG8484543.1"/>
    <property type="molecule type" value="Genomic_DNA"/>
</dbReference>
<name>A0ACA9KPT2_9GLOM</name>
<dbReference type="Proteomes" id="UP000789920">
    <property type="component" value="Unassembled WGS sequence"/>
</dbReference>
<sequence length="43" mass="4870">TAYEDTPKHLKISLGLAVIASDNQLHILELINFLSWMQTNCLN</sequence>
<gene>
    <name evidence="1" type="ORF">RPERSI_LOCUS1125</name>
</gene>
<reference evidence="1" key="1">
    <citation type="submission" date="2021-06" db="EMBL/GenBank/DDBJ databases">
        <authorList>
            <person name="Kallberg Y."/>
            <person name="Tangrot J."/>
            <person name="Rosling A."/>
        </authorList>
    </citation>
    <scope>NUCLEOTIDE SEQUENCE</scope>
    <source>
        <strain evidence="1">MA461A</strain>
    </source>
</reference>